<evidence type="ECO:0000256" key="3">
    <source>
        <dbReference type="ARBA" id="ARBA00023203"/>
    </source>
</evidence>
<dbReference type="Pfam" id="PF02755">
    <property type="entry name" value="RPEL"/>
    <property type="match status" value="2"/>
</dbReference>
<feature type="compositionally biased region" description="Pro residues" evidence="5">
    <location>
        <begin position="272"/>
        <end position="281"/>
    </location>
</feature>
<feature type="repeat" description="RPEL" evidence="4">
    <location>
        <begin position="321"/>
        <end position="346"/>
    </location>
</feature>
<organism evidence="6 7">
    <name type="scientific">Patella caerulea</name>
    <name type="common">Rayed Mediterranean limpet</name>
    <dbReference type="NCBI Taxonomy" id="87958"/>
    <lineage>
        <taxon>Eukaryota</taxon>
        <taxon>Metazoa</taxon>
        <taxon>Spiralia</taxon>
        <taxon>Lophotrochozoa</taxon>
        <taxon>Mollusca</taxon>
        <taxon>Gastropoda</taxon>
        <taxon>Patellogastropoda</taxon>
        <taxon>Patelloidea</taxon>
        <taxon>Patellidae</taxon>
        <taxon>Patella</taxon>
    </lineage>
</organism>
<dbReference type="GO" id="GO:0003779">
    <property type="term" value="F:actin binding"/>
    <property type="evidence" value="ECO:0007669"/>
    <property type="project" value="UniProtKB-KW"/>
</dbReference>
<dbReference type="EMBL" id="JAZGQO010000008">
    <property type="protein sequence ID" value="KAK6179650.1"/>
    <property type="molecule type" value="Genomic_DNA"/>
</dbReference>
<feature type="region of interest" description="Disordered" evidence="5">
    <location>
        <begin position="112"/>
        <end position="143"/>
    </location>
</feature>
<comment type="similarity">
    <text evidence="1">Belongs to the phosphatase and actin regulator family.</text>
</comment>
<proteinExistence type="inferred from homology"/>
<evidence type="ECO:0000313" key="6">
    <source>
        <dbReference type="EMBL" id="KAK6179650.1"/>
    </source>
</evidence>
<dbReference type="PANTHER" id="PTHR12751:SF18">
    <property type="entry name" value="PHOSPHATASE AND ACTIN REGULATOR 1"/>
    <property type="match status" value="1"/>
</dbReference>
<reference evidence="6 7" key="1">
    <citation type="submission" date="2024-01" db="EMBL/GenBank/DDBJ databases">
        <title>The genome of the rayed Mediterranean limpet Patella caerulea (Linnaeus, 1758).</title>
        <authorList>
            <person name="Anh-Thu Weber A."/>
            <person name="Halstead-Nussloch G."/>
        </authorList>
    </citation>
    <scope>NUCLEOTIDE SEQUENCE [LARGE SCALE GENOMIC DNA]</scope>
    <source>
        <strain evidence="6">AATW-2023a</strain>
        <tissue evidence="6">Whole specimen</tissue>
    </source>
</reference>
<dbReference type="PANTHER" id="PTHR12751">
    <property type="entry name" value="PHOSPHATASE AND ACTIN REGULATOR PHACTR"/>
    <property type="match status" value="1"/>
</dbReference>
<evidence type="ECO:0008006" key="8">
    <source>
        <dbReference type="Google" id="ProtNLM"/>
    </source>
</evidence>
<dbReference type="Proteomes" id="UP001347796">
    <property type="component" value="Unassembled WGS sequence"/>
</dbReference>
<evidence type="ECO:0000256" key="2">
    <source>
        <dbReference type="ARBA" id="ARBA00022737"/>
    </source>
</evidence>
<feature type="region of interest" description="Disordered" evidence="5">
    <location>
        <begin position="264"/>
        <end position="358"/>
    </location>
</feature>
<dbReference type="PROSITE" id="PS51073">
    <property type="entry name" value="RPEL"/>
    <property type="match status" value="3"/>
</dbReference>
<keyword evidence="7" id="KW-1185">Reference proteome</keyword>
<accession>A0AAN8JN00</accession>
<dbReference type="GO" id="GO:0030036">
    <property type="term" value="P:actin cytoskeleton organization"/>
    <property type="evidence" value="ECO:0007669"/>
    <property type="project" value="TreeGrafter"/>
</dbReference>
<evidence type="ECO:0000313" key="7">
    <source>
        <dbReference type="Proteomes" id="UP001347796"/>
    </source>
</evidence>
<evidence type="ECO:0000256" key="4">
    <source>
        <dbReference type="PROSITE-ProRule" id="PRU00401"/>
    </source>
</evidence>
<feature type="compositionally biased region" description="Basic and acidic residues" evidence="5">
    <location>
        <begin position="346"/>
        <end position="357"/>
    </location>
</feature>
<keyword evidence="3" id="KW-0009">Actin-binding</keyword>
<feature type="repeat" description="RPEL" evidence="4">
    <location>
        <begin position="397"/>
        <end position="422"/>
    </location>
</feature>
<evidence type="ECO:0000256" key="5">
    <source>
        <dbReference type="SAM" id="MobiDB-lite"/>
    </source>
</evidence>
<name>A0AAN8JN00_PATCE</name>
<comment type="caution">
    <text evidence="6">The sequence shown here is derived from an EMBL/GenBank/DDBJ whole genome shotgun (WGS) entry which is preliminary data.</text>
</comment>
<gene>
    <name evidence="6" type="ORF">SNE40_011961</name>
</gene>
<keyword evidence="2" id="KW-0677">Repeat</keyword>
<dbReference type="SMART" id="SM00707">
    <property type="entry name" value="RPEL"/>
    <property type="match status" value="3"/>
</dbReference>
<feature type="region of interest" description="Disordered" evidence="5">
    <location>
        <begin position="223"/>
        <end position="246"/>
    </location>
</feature>
<evidence type="ECO:0000256" key="1">
    <source>
        <dbReference type="ARBA" id="ARBA00009795"/>
    </source>
</evidence>
<sequence>MLSCGLRMTVRPLPVSEAVEEETTEAAEAENNKHIDGAAAIAMVTSNGGPEAREIPKINENDVKVSIKAPDNSLPVSSSSLTTQAEITVTSINTTVSSAHVRPVIFHPVVPPSSEPPPPAPLVELSSPSSVTVSPSTPHPEQTTVRWGHVETVAETTLPANDGYNDGTGDYDDPMAYIIADPNSPYDAIPASEPDLRSLPKKSALKKKYPDGVMASLTSSLTRPIDTSTLNPSHVSFSGRASPQPTATFLIPQNKVQLNHNEENKENIPERTPSPAPPDTFNPPDYDNLQSDSDSEDGEIHYKDDDDNQESSLASKVARQDSLARFLSNRPTQKDLIEKNIIPNQSDREKQESKEAIGTKLTRRLSLRPTQEELEQKNILHTQSTEERIMTKEEKKRFLIRKLSFRPSVEELKEKKIIKFNDYIEMTDAHEYDRRADKPWTRLTPKDKAVIRKELNEFKSKEMDVHDDSRHLTRFHRP</sequence>
<feature type="compositionally biased region" description="Pro residues" evidence="5">
    <location>
        <begin position="112"/>
        <end position="121"/>
    </location>
</feature>
<dbReference type="InterPro" id="IPR004018">
    <property type="entry name" value="RPEL_repeat"/>
</dbReference>
<dbReference type="Gene3D" id="6.10.140.2130">
    <property type="match status" value="1"/>
</dbReference>
<feature type="repeat" description="RPEL" evidence="4">
    <location>
        <begin position="359"/>
        <end position="384"/>
    </location>
</feature>
<feature type="compositionally biased region" description="Low complexity" evidence="5">
    <location>
        <begin position="122"/>
        <end position="140"/>
    </location>
</feature>
<dbReference type="AlphaFoldDB" id="A0AAN8JN00"/>
<dbReference type="Gene3D" id="6.10.140.1750">
    <property type="match status" value="1"/>
</dbReference>
<protein>
    <recommendedName>
        <fullName evidence="8">Phosphatase and actin regulator 1</fullName>
    </recommendedName>
</protein>